<keyword evidence="1" id="KW-0732">Signal</keyword>
<dbReference type="Proteomes" id="UP000315908">
    <property type="component" value="Unassembled WGS sequence"/>
</dbReference>
<evidence type="ECO:0008006" key="4">
    <source>
        <dbReference type="Google" id="ProtNLM"/>
    </source>
</evidence>
<evidence type="ECO:0000313" key="3">
    <source>
        <dbReference type="Proteomes" id="UP000315908"/>
    </source>
</evidence>
<accession>A0A562M4K5</accession>
<dbReference type="EMBL" id="VLKR01000050">
    <property type="protein sequence ID" value="TWI14846.1"/>
    <property type="molecule type" value="Genomic_DNA"/>
</dbReference>
<organism evidence="2 3">
    <name type="scientific">Sphingobacterium siyangense</name>
    <dbReference type="NCBI Taxonomy" id="459529"/>
    <lineage>
        <taxon>Bacteria</taxon>
        <taxon>Pseudomonadati</taxon>
        <taxon>Bacteroidota</taxon>
        <taxon>Sphingobacteriia</taxon>
        <taxon>Sphingobacteriales</taxon>
        <taxon>Sphingobacteriaceae</taxon>
        <taxon>Sphingobacterium</taxon>
    </lineage>
</organism>
<dbReference type="AlphaFoldDB" id="A0A562M4K5"/>
<evidence type="ECO:0000313" key="2">
    <source>
        <dbReference type="EMBL" id="TWI14846.1"/>
    </source>
</evidence>
<sequence>MKRLLFAALIGTAALVSFSSCKKEYITQEVNVLDGTSYVFPVKSTEWIKEGNNTYRKDVAISDLDQRYYEDGHVSAAIIFDTSNDRYEAIPSELYGYQFSYNYSIGVVRIYANDISGSTPVAPDNMKVKIVLTDASIGN</sequence>
<comment type="caution">
    <text evidence="2">The sequence shown here is derived from an EMBL/GenBank/DDBJ whole genome shotgun (WGS) entry which is preliminary data.</text>
</comment>
<proteinExistence type="predicted"/>
<gene>
    <name evidence="2" type="ORF">IQ31_05322</name>
</gene>
<evidence type="ECO:0000256" key="1">
    <source>
        <dbReference type="SAM" id="SignalP"/>
    </source>
</evidence>
<protein>
    <recommendedName>
        <fullName evidence="4">DUF4377 domain-containing protein</fullName>
    </recommendedName>
</protein>
<feature type="signal peptide" evidence="1">
    <location>
        <begin position="1"/>
        <end position="22"/>
    </location>
</feature>
<dbReference type="RefSeq" id="WP_145331106.1">
    <property type="nucleotide sequence ID" value="NZ_JBPFPW010000004.1"/>
</dbReference>
<reference evidence="2 3" key="1">
    <citation type="journal article" date="2015" name="Stand. Genomic Sci.">
        <title>Genomic Encyclopedia of Bacterial and Archaeal Type Strains, Phase III: the genomes of soil and plant-associated and newly described type strains.</title>
        <authorList>
            <person name="Whitman W.B."/>
            <person name="Woyke T."/>
            <person name="Klenk H.P."/>
            <person name="Zhou Y."/>
            <person name="Lilburn T.G."/>
            <person name="Beck B.J."/>
            <person name="De Vos P."/>
            <person name="Vandamme P."/>
            <person name="Eisen J.A."/>
            <person name="Garrity G."/>
            <person name="Hugenholtz P."/>
            <person name="Kyrpides N.C."/>
        </authorList>
    </citation>
    <scope>NUCLEOTIDE SEQUENCE [LARGE SCALE GENOMIC DNA]</scope>
    <source>
        <strain evidence="2 3">CGMCC 1.6855</strain>
    </source>
</reference>
<dbReference type="PROSITE" id="PS51257">
    <property type="entry name" value="PROKAR_LIPOPROTEIN"/>
    <property type="match status" value="1"/>
</dbReference>
<feature type="chain" id="PRO_5021955398" description="DUF4377 domain-containing protein" evidence="1">
    <location>
        <begin position="23"/>
        <end position="139"/>
    </location>
</feature>
<dbReference type="OrthoDB" id="672896at2"/>
<name>A0A562M4K5_9SPHI</name>